<sequence>MRARIAADLPDVDVLDGVAEVIPLRDGEVDAVVVGETFHWFDPSVALTEIARVLRPGGGLAMLWNTSTWTIETTQWLRDFQRVVAHHKAEAGEYPSGQGRWRDEFEHSHEFEDLEHTEFSHTQIMSPRDLLARVASWSWIANLEETERQVVLDEVAALIEAQEEIAIPYRTDLYLTRRIRPD</sequence>
<dbReference type="InterPro" id="IPR051052">
    <property type="entry name" value="Diverse_substrate_MTase"/>
</dbReference>
<gene>
    <name evidence="5" type="ORF">JOF44_003869</name>
</gene>
<dbReference type="InterPro" id="IPR029063">
    <property type="entry name" value="SAM-dependent_MTases_sf"/>
</dbReference>
<accession>A0ABS4YQ89</accession>
<evidence type="ECO:0000256" key="3">
    <source>
        <dbReference type="ARBA" id="ARBA00022679"/>
    </source>
</evidence>
<organism evidence="5 6">
    <name type="scientific">Brachybacterium fresconis</name>
    <dbReference type="NCBI Taxonomy" id="173363"/>
    <lineage>
        <taxon>Bacteria</taxon>
        <taxon>Bacillati</taxon>
        <taxon>Actinomycetota</taxon>
        <taxon>Actinomycetes</taxon>
        <taxon>Micrococcales</taxon>
        <taxon>Dermabacteraceae</taxon>
        <taxon>Brachybacterium</taxon>
    </lineage>
</organism>
<name>A0ABS4YQ89_9MICO</name>
<comment type="similarity">
    <text evidence="1">Belongs to the methyltransferase superfamily.</text>
</comment>
<dbReference type="Pfam" id="PF08241">
    <property type="entry name" value="Methyltransf_11"/>
    <property type="match status" value="1"/>
</dbReference>
<dbReference type="Gene3D" id="3.40.50.150">
    <property type="entry name" value="Vaccinia Virus protein VP39"/>
    <property type="match status" value="1"/>
</dbReference>
<evidence type="ECO:0000256" key="2">
    <source>
        <dbReference type="ARBA" id="ARBA00022603"/>
    </source>
</evidence>
<feature type="domain" description="Methyltransferase type 11" evidence="4">
    <location>
        <begin position="10"/>
        <end position="61"/>
    </location>
</feature>
<protein>
    <submittedName>
        <fullName evidence="5">Ubiquinone/menaquinone biosynthesis C-methylase UbiE</fullName>
    </submittedName>
</protein>
<evidence type="ECO:0000313" key="6">
    <source>
        <dbReference type="Proteomes" id="UP000698222"/>
    </source>
</evidence>
<dbReference type="PANTHER" id="PTHR44942:SF4">
    <property type="entry name" value="METHYLTRANSFERASE TYPE 11 DOMAIN-CONTAINING PROTEIN"/>
    <property type="match status" value="1"/>
</dbReference>
<reference evidence="5 6" key="1">
    <citation type="submission" date="2021-03" db="EMBL/GenBank/DDBJ databases">
        <title>Sequencing the genomes of 1000 actinobacteria strains.</title>
        <authorList>
            <person name="Klenk H.-P."/>
        </authorList>
    </citation>
    <scope>NUCLEOTIDE SEQUENCE [LARGE SCALE GENOMIC DNA]</scope>
    <source>
        <strain evidence="5 6">DSM 14564</strain>
    </source>
</reference>
<keyword evidence="3" id="KW-0808">Transferase</keyword>
<dbReference type="SUPFAM" id="SSF53335">
    <property type="entry name" value="S-adenosyl-L-methionine-dependent methyltransferases"/>
    <property type="match status" value="1"/>
</dbReference>
<comment type="caution">
    <text evidence="5">The sequence shown here is derived from an EMBL/GenBank/DDBJ whole genome shotgun (WGS) entry which is preliminary data.</text>
</comment>
<evidence type="ECO:0000256" key="1">
    <source>
        <dbReference type="ARBA" id="ARBA00008361"/>
    </source>
</evidence>
<keyword evidence="6" id="KW-1185">Reference proteome</keyword>
<keyword evidence="5" id="KW-0830">Ubiquinone</keyword>
<keyword evidence="2" id="KW-0489">Methyltransferase</keyword>
<dbReference type="CDD" id="cd02440">
    <property type="entry name" value="AdoMet_MTases"/>
    <property type="match status" value="1"/>
</dbReference>
<dbReference type="InterPro" id="IPR013216">
    <property type="entry name" value="Methyltransf_11"/>
</dbReference>
<dbReference type="Proteomes" id="UP000698222">
    <property type="component" value="Unassembled WGS sequence"/>
</dbReference>
<dbReference type="PANTHER" id="PTHR44942">
    <property type="entry name" value="METHYLTRANSF_11 DOMAIN-CONTAINING PROTEIN"/>
    <property type="match status" value="1"/>
</dbReference>
<evidence type="ECO:0000313" key="5">
    <source>
        <dbReference type="EMBL" id="MBP2410966.1"/>
    </source>
</evidence>
<dbReference type="EMBL" id="JAGIOC010000001">
    <property type="protein sequence ID" value="MBP2410966.1"/>
    <property type="molecule type" value="Genomic_DNA"/>
</dbReference>
<evidence type="ECO:0000259" key="4">
    <source>
        <dbReference type="Pfam" id="PF08241"/>
    </source>
</evidence>
<proteinExistence type="inferred from homology"/>